<dbReference type="PANTHER" id="PTHR47666">
    <property type="entry name" value="PROTEIN VASCULAR ASSOCIATED DEATH 1, CHLOROPLASTIC"/>
    <property type="match status" value="1"/>
</dbReference>
<keyword evidence="3 7" id="KW-1133">Transmembrane helix</keyword>
<evidence type="ECO:0000256" key="2">
    <source>
        <dbReference type="ARBA" id="ARBA00022692"/>
    </source>
</evidence>
<organism evidence="9 10">
    <name type="scientific">Chlorella vulgaris</name>
    <name type="common">Green alga</name>
    <dbReference type="NCBI Taxonomy" id="3077"/>
    <lineage>
        <taxon>Eukaryota</taxon>
        <taxon>Viridiplantae</taxon>
        <taxon>Chlorophyta</taxon>
        <taxon>core chlorophytes</taxon>
        <taxon>Trebouxiophyceae</taxon>
        <taxon>Chlorellales</taxon>
        <taxon>Chlorellaceae</taxon>
        <taxon>Chlorella clade</taxon>
        <taxon>Chlorella</taxon>
    </lineage>
</organism>
<evidence type="ECO:0000259" key="8">
    <source>
        <dbReference type="PROSITE" id="PS51778"/>
    </source>
</evidence>
<dbReference type="InterPro" id="IPR004182">
    <property type="entry name" value="GRAM"/>
</dbReference>
<dbReference type="InterPro" id="IPR031968">
    <property type="entry name" value="VASt"/>
</dbReference>
<feature type="coiled-coil region" evidence="5">
    <location>
        <begin position="827"/>
        <end position="854"/>
    </location>
</feature>
<feature type="compositionally biased region" description="Gly residues" evidence="6">
    <location>
        <begin position="384"/>
        <end position="402"/>
    </location>
</feature>
<keyword evidence="10" id="KW-1185">Reference proteome</keyword>
<dbReference type="PANTHER" id="PTHR47666:SF1">
    <property type="entry name" value="PROTEIN VASCULAR ASSOCIATED DEATH 1, CHLOROPLASTIC"/>
    <property type="match status" value="1"/>
</dbReference>
<evidence type="ECO:0000256" key="1">
    <source>
        <dbReference type="ARBA" id="ARBA00004167"/>
    </source>
</evidence>
<feature type="region of interest" description="Disordered" evidence="6">
    <location>
        <begin position="639"/>
        <end position="729"/>
    </location>
</feature>
<dbReference type="Gene3D" id="2.30.29.30">
    <property type="entry name" value="Pleckstrin-homology domain (PH domain)/Phosphotyrosine-binding domain (PTB)"/>
    <property type="match status" value="1"/>
</dbReference>
<feature type="domain" description="VASt" evidence="8">
    <location>
        <begin position="438"/>
        <end position="605"/>
    </location>
</feature>
<feature type="compositionally biased region" description="Acidic residues" evidence="6">
    <location>
        <begin position="1"/>
        <end position="10"/>
    </location>
</feature>
<keyword evidence="2 7" id="KW-0812">Transmembrane</keyword>
<reference evidence="9" key="2">
    <citation type="submission" date="2020-11" db="EMBL/GenBank/DDBJ databases">
        <authorList>
            <person name="Cecchin M."/>
            <person name="Marcolungo L."/>
            <person name="Rossato M."/>
            <person name="Girolomoni L."/>
            <person name="Cosentino E."/>
            <person name="Cuine S."/>
            <person name="Li-Beisson Y."/>
            <person name="Delledonne M."/>
            <person name="Ballottari M."/>
        </authorList>
    </citation>
    <scope>NUCLEOTIDE SEQUENCE</scope>
    <source>
        <strain evidence="9">211/11P</strain>
        <tissue evidence="9">Whole cell</tissue>
    </source>
</reference>
<evidence type="ECO:0000256" key="6">
    <source>
        <dbReference type="SAM" id="MobiDB-lite"/>
    </source>
</evidence>
<dbReference type="Pfam" id="PF02893">
    <property type="entry name" value="GRAM"/>
    <property type="match status" value="1"/>
</dbReference>
<reference evidence="9" key="1">
    <citation type="journal article" date="2019" name="Plant J.">
        <title>Chlorella vulgaris genome assembly and annotation reveals the molecular basis for metabolic acclimation to high light conditions.</title>
        <authorList>
            <person name="Cecchin M."/>
            <person name="Marcolungo L."/>
            <person name="Rossato M."/>
            <person name="Girolomoni L."/>
            <person name="Cosentino E."/>
            <person name="Cuine S."/>
            <person name="Li-Beisson Y."/>
            <person name="Delledonne M."/>
            <person name="Ballottari M."/>
        </authorList>
    </citation>
    <scope>NUCLEOTIDE SEQUENCE</scope>
    <source>
        <strain evidence="9">211/11P</strain>
    </source>
</reference>
<protein>
    <recommendedName>
        <fullName evidence="8">VASt domain-containing protein</fullName>
    </recommendedName>
</protein>
<dbReference type="CDD" id="cd13220">
    <property type="entry name" value="PH-GRAM_GRAMDC"/>
    <property type="match status" value="1"/>
</dbReference>
<comment type="subcellular location">
    <subcellularLocation>
        <location evidence="1">Membrane</location>
        <topology evidence="1">Single-pass membrane protein</topology>
    </subcellularLocation>
</comment>
<dbReference type="GO" id="GO:0016020">
    <property type="term" value="C:membrane"/>
    <property type="evidence" value="ECO:0007669"/>
    <property type="project" value="UniProtKB-SubCell"/>
</dbReference>
<feature type="transmembrane region" description="Helical" evidence="7">
    <location>
        <begin position="733"/>
        <end position="755"/>
    </location>
</feature>
<feature type="compositionally biased region" description="Low complexity" evidence="6">
    <location>
        <begin position="713"/>
        <end position="729"/>
    </location>
</feature>
<keyword evidence="5" id="KW-0175">Coiled coil</keyword>
<evidence type="ECO:0000256" key="5">
    <source>
        <dbReference type="SAM" id="Coils"/>
    </source>
</evidence>
<dbReference type="AlphaFoldDB" id="A0A9D4TKT1"/>
<feature type="compositionally biased region" description="Gly residues" evidence="6">
    <location>
        <begin position="233"/>
        <end position="251"/>
    </location>
</feature>
<feature type="transmembrane region" description="Helical" evidence="7">
    <location>
        <begin position="767"/>
        <end position="785"/>
    </location>
</feature>
<dbReference type="InterPro" id="IPR011993">
    <property type="entry name" value="PH-like_dom_sf"/>
</dbReference>
<evidence type="ECO:0000313" key="9">
    <source>
        <dbReference type="EMBL" id="KAI3428170.1"/>
    </source>
</evidence>
<feature type="compositionally biased region" description="Polar residues" evidence="6">
    <location>
        <begin position="293"/>
        <end position="306"/>
    </location>
</feature>
<evidence type="ECO:0000313" key="10">
    <source>
        <dbReference type="Proteomes" id="UP001055712"/>
    </source>
</evidence>
<dbReference type="Proteomes" id="UP001055712">
    <property type="component" value="Unassembled WGS sequence"/>
</dbReference>
<proteinExistence type="predicted"/>
<dbReference type="EMBL" id="SIDB01000009">
    <property type="protein sequence ID" value="KAI3428170.1"/>
    <property type="molecule type" value="Genomic_DNA"/>
</dbReference>
<sequence>MFADGDETLEPPECPGTQGALAEAHRDRHHVRGTQPAAGAEGGGANATLVPPGALSPASPASPARTLDRMSLESEESFLQPSGTSARGDLQSSKSQLRRAQNRAEELRKLFALPDDESFLDDFMCALRKKVLLQGRMYVFGEHVCFHCNLFGYIKTKCIPLREVVEVRKKKNVGFPNSIELTMENGKREFFTSLLAREEAYRLITAQWRQCSEHASHTPEATPEPEPAAESCGGDGSNGGEASNGGEGSNGGEASSNGGRVQRRSVSRLLQSVSLRGMSSLVSRDTYCKSGTPEASTGRSRRSSLQPLHEDAADGGEEAGLTSPASAMAADGSSGECGSLVGDFAASGAQELSTARVLQDNSFVVLPQGIAAGGGDPDCLPGSTAGGGAAGGGEAAGGQAGQQQGGVYEFEALTDLQCQKELELEVSQKDPAPPVPPEMQHVLDFDLSCTPLEFWSRFLANHSDFLHRFHASRGDTNIHLSKWQRHFKVGMVRDLGFLHPVKARIGPPQAMCHQTQRLSVFSGRHLVLETSQVMSGIPYADHFTVESRWDVAPHGGGSRITVHLHVPFSKKTMWRSFIEKGSYDDVLEAMQRWSQMATERLAEAPSTGLSPGGAVPHSEAEWNALLSKVDPQYRSAIRHMRRHSRAGSSAQGGGGGVHVGHHQLPILARHRRNGSRGDGGALAPLGQRSRPNSRGGSSRSLHQLAEHQELEEPPAGQLQQQQQPEGRQPGSSILPFLLSPVLALVAALLLLLRAAARALGSRRRRELTALACGVVIIAAQAALILQQRQQVADLQVQLAHAASPLAAVAGGRGHQVAAAAAVLGREVSQLQRALQSIQVQLNGALRKAKELGQQVQHTAAAPAASQTA</sequence>
<accession>A0A9D4TKT1</accession>
<name>A0A9D4TKT1_CHLVU</name>
<feature type="compositionally biased region" description="Polar residues" evidence="6">
    <location>
        <begin position="77"/>
        <end position="95"/>
    </location>
</feature>
<feature type="region of interest" description="Disordered" evidence="6">
    <location>
        <begin position="284"/>
        <end position="334"/>
    </location>
</feature>
<feature type="region of interest" description="Disordered" evidence="6">
    <location>
        <begin position="214"/>
        <end position="263"/>
    </location>
</feature>
<dbReference type="OrthoDB" id="2162691at2759"/>
<feature type="compositionally biased region" description="Low complexity" evidence="6">
    <location>
        <begin position="686"/>
        <end position="703"/>
    </location>
</feature>
<gene>
    <name evidence="9" type="ORF">D9Q98_006551</name>
</gene>
<feature type="region of interest" description="Disordered" evidence="6">
    <location>
        <begin position="1"/>
        <end position="99"/>
    </location>
</feature>
<dbReference type="PROSITE" id="PS51778">
    <property type="entry name" value="VAST"/>
    <property type="match status" value="1"/>
</dbReference>
<dbReference type="Pfam" id="PF16016">
    <property type="entry name" value="VASt"/>
    <property type="match status" value="1"/>
</dbReference>
<feature type="compositionally biased region" description="Low complexity" evidence="6">
    <location>
        <begin position="51"/>
        <end position="64"/>
    </location>
</feature>
<evidence type="ECO:0000256" key="3">
    <source>
        <dbReference type="ARBA" id="ARBA00022989"/>
    </source>
</evidence>
<evidence type="ECO:0000256" key="4">
    <source>
        <dbReference type="ARBA" id="ARBA00023136"/>
    </source>
</evidence>
<evidence type="ECO:0000256" key="7">
    <source>
        <dbReference type="SAM" id="Phobius"/>
    </source>
</evidence>
<dbReference type="SMART" id="SM00568">
    <property type="entry name" value="GRAM"/>
    <property type="match status" value="1"/>
</dbReference>
<comment type="caution">
    <text evidence="9">The sequence shown here is derived from an EMBL/GenBank/DDBJ whole genome shotgun (WGS) entry which is preliminary data.</text>
</comment>
<keyword evidence="4 7" id="KW-0472">Membrane</keyword>
<feature type="region of interest" description="Disordered" evidence="6">
    <location>
        <begin position="382"/>
        <end position="402"/>
    </location>
</feature>